<organism evidence="1 2">
    <name type="scientific">Nonomuraea glycinis</name>
    <dbReference type="NCBI Taxonomy" id="2047744"/>
    <lineage>
        <taxon>Bacteria</taxon>
        <taxon>Bacillati</taxon>
        <taxon>Actinomycetota</taxon>
        <taxon>Actinomycetes</taxon>
        <taxon>Streptosporangiales</taxon>
        <taxon>Streptosporangiaceae</taxon>
        <taxon>Nonomuraea</taxon>
    </lineage>
</organism>
<evidence type="ECO:0000313" key="1">
    <source>
        <dbReference type="EMBL" id="GGP04686.1"/>
    </source>
</evidence>
<proteinExistence type="predicted"/>
<accession>A0A918E3B7</accession>
<dbReference type="AlphaFoldDB" id="A0A918E3B7"/>
<keyword evidence="2" id="KW-1185">Reference proteome</keyword>
<sequence>MTSRNKLDQWSYFEERGLAERFECSWIEAPDYRTVVTALRAEEETLACDLNQARRWYLTYSEEDLLWVAEQSTGWVKMFAVSGLSPWRALESLPQPGGRSYHLSYYAGEITEPIYFNGNEWEDTIPDDHWDRPRQEGADLVGSPVIGREMNFYLAALAYTTGRFIDDTWFTTPGLLCRIPNGTWAHE</sequence>
<evidence type="ECO:0000313" key="2">
    <source>
        <dbReference type="Proteomes" id="UP000660745"/>
    </source>
</evidence>
<gene>
    <name evidence="1" type="ORF">GCM10012278_20850</name>
</gene>
<comment type="caution">
    <text evidence="1">The sequence shown here is derived from an EMBL/GenBank/DDBJ whole genome shotgun (WGS) entry which is preliminary data.</text>
</comment>
<dbReference type="Proteomes" id="UP000660745">
    <property type="component" value="Unassembled WGS sequence"/>
</dbReference>
<reference evidence="1" key="1">
    <citation type="journal article" date="2014" name="Int. J. Syst. Evol. Microbiol.">
        <title>Complete genome sequence of Corynebacterium casei LMG S-19264T (=DSM 44701T), isolated from a smear-ripened cheese.</title>
        <authorList>
            <consortium name="US DOE Joint Genome Institute (JGI-PGF)"/>
            <person name="Walter F."/>
            <person name="Albersmeier A."/>
            <person name="Kalinowski J."/>
            <person name="Ruckert C."/>
        </authorList>
    </citation>
    <scope>NUCLEOTIDE SEQUENCE</scope>
    <source>
        <strain evidence="1">CGMCC 4.7430</strain>
    </source>
</reference>
<reference evidence="1" key="2">
    <citation type="submission" date="2020-09" db="EMBL/GenBank/DDBJ databases">
        <authorList>
            <person name="Sun Q."/>
            <person name="Zhou Y."/>
        </authorList>
    </citation>
    <scope>NUCLEOTIDE SEQUENCE</scope>
    <source>
        <strain evidence="1">CGMCC 4.7430</strain>
    </source>
</reference>
<dbReference type="EMBL" id="BMNK01000003">
    <property type="protein sequence ID" value="GGP04686.1"/>
    <property type="molecule type" value="Genomic_DNA"/>
</dbReference>
<protein>
    <submittedName>
        <fullName evidence="1">Uncharacterized protein</fullName>
    </submittedName>
</protein>
<name>A0A918E3B7_9ACTN</name>